<evidence type="ECO:0000313" key="2">
    <source>
        <dbReference type="Proteomes" id="UP000039865"/>
    </source>
</evidence>
<dbReference type="AlphaFoldDB" id="A0A078AZN6"/>
<keyword evidence="2" id="KW-1185">Reference proteome</keyword>
<dbReference type="InParanoid" id="A0A078AZN6"/>
<accession>A0A078AZN6</accession>
<evidence type="ECO:0000313" key="1">
    <source>
        <dbReference type="EMBL" id="CDW86268.1"/>
    </source>
</evidence>
<protein>
    <submittedName>
        <fullName evidence="1">Uncharacterized protein</fullName>
    </submittedName>
</protein>
<dbReference type="EMBL" id="CCKQ01014500">
    <property type="protein sequence ID" value="CDW86268.1"/>
    <property type="molecule type" value="Genomic_DNA"/>
</dbReference>
<sequence>MKVKPTIMKQSQIVIDKIQSLIKQYINGLKSDLIKYLKQIQNDEHIHLDDILYFTEDNKIDVKIDQSIGYQDKNFQDISLQSLIIIGSKSNDAFQSQQNNLTMHQNGSLNQFKSKNRLNIKKRITNLRSKAHKQIEVSKLGNQEGCSQNLNGDQYFESQRRMSKIKQKSQLQYSSIVNTRRVSNNLIEKGFNRQATIKLDNRKVSFDQASTEETSSPHQVQDYISKSQLRRYAPIVVNSQQSG</sequence>
<gene>
    <name evidence="1" type="primary">Contig8676.g9261</name>
    <name evidence="1" type="ORF">STYLEM_15361</name>
</gene>
<dbReference type="Proteomes" id="UP000039865">
    <property type="component" value="Unassembled WGS sequence"/>
</dbReference>
<organism evidence="1 2">
    <name type="scientific">Stylonychia lemnae</name>
    <name type="common">Ciliate</name>
    <dbReference type="NCBI Taxonomy" id="5949"/>
    <lineage>
        <taxon>Eukaryota</taxon>
        <taxon>Sar</taxon>
        <taxon>Alveolata</taxon>
        <taxon>Ciliophora</taxon>
        <taxon>Intramacronucleata</taxon>
        <taxon>Spirotrichea</taxon>
        <taxon>Stichotrichia</taxon>
        <taxon>Sporadotrichida</taxon>
        <taxon>Oxytrichidae</taxon>
        <taxon>Stylonychinae</taxon>
        <taxon>Stylonychia</taxon>
    </lineage>
</organism>
<proteinExistence type="predicted"/>
<reference evidence="1 2" key="1">
    <citation type="submission" date="2014-06" db="EMBL/GenBank/DDBJ databases">
        <authorList>
            <person name="Swart Estienne"/>
        </authorList>
    </citation>
    <scope>NUCLEOTIDE SEQUENCE [LARGE SCALE GENOMIC DNA]</scope>
    <source>
        <strain evidence="1 2">130c</strain>
    </source>
</reference>
<name>A0A078AZN6_STYLE</name>